<dbReference type="InterPro" id="IPR045428">
    <property type="entry name" value="EACC1"/>
</dbReference>
<keyword evidence="2" id="KW-1185">Reference proteome</keyword>
<reference evidence="1 2" key="1">
    <citation type="submission" date="2009-02" db="EMBL/GenBank/DDBJ databases">
        <title>Annotation of Streptomyces hygroscopicus strain ATCC 53653.</title>
        <authorList>
            <consortium name="The Broad Institute Genome Sequencing Platform"/>
            <consortium name="Broad Institute Microbial Sequencing Center"/>
            <person name="Fischbach M."/>
            <person name="Godfrey P."/>
            <person name="Ward D."/>
            <person name="Young S."/>
            <person name="Zeng Q."/>
            <person name="Koehrsen M."/>
            <person name="Alvarado L."/>
            <person name="Berlin A.M."/>
            <person name="Bochicchio J."/>
            <person name="Borenstein D."/>
            <person name="Chapman S.B."/>
            <person name="Chen Z."/>
            <person name="Engels R."/>
            <person name="Freedman E."/>
            <person name="Gellesch M."/>
            <person name="Goldberg J."/>
            <person name="Griggs A."/>
            <person name="Gujja S."/>
            <person name="Heilman E.R."/>
            <person name="Heiman D.I."/>
            <person name="Hepburn T.A."/>
            <person name="Howarth C."/>
            <person name="Jen D."/>
            <person name="Larson L."/>
            <person name="Lewis B."/>
            <person name="Mehta T."/>
            <person name="Park D."/>
            <person name="Pearson M."/>
            <person name="Richards J."/>
            <person name="Roberts A."/>
            <person name="Saif S."/>
            <person name="Shea T.D."/>
            <person name="Shenoy N."/>
            <person name="Sisk P."/>
            <person name="Stolte C."/>
            <person name="Sykes S.N."/>
            <person name="Thomson T."/>
            <person name="Walk T."/>
            <person name="White J."/>
            <person name="Yandava C."/>
            <person name="Straight P."/>
            <person name="Clardy J."/>
            <person name="Hung D."/>
            <person name="Kolter R."/>
            <person name="Mekalanos J."/>
            <person name="Walker S."/>
            <person name="Walsh C.T."/>
            <person name="Wieland-Brown L.C."/>
            <person name="Haas B."/>
            <person name="Nusbaum C."/>
            <person name="Birren B."/>
        </authorList>
    </citation>
    <scope>NUCLEOTIDE SEQUENCE [LARGE SCALE GENOMIC DNA]</scope>
    <source>
        <strain evidence="1 2">ATCC 53653</strain>
    </source>
</reference>
<dbReference type="RefSeq" id="WP_009718852.1">
    <property type="nucleotide sequence ID" value="NZ_GG657754.1"/>
</dbReference>
<dbReference type="EMBL" id="GG657754">
    <property type="protein sequence ID" value="EFL27052.1"/>
    <property type="molecule type" value="Genomic_DNA"/>
</dbReference>
<organism evidence="1 2">
    <name type="scientific">Streptomyces himastatinicus ATCC 53653</name>
    <dbReference type="NCBI Taxonomy" id="457427"/>
    <lineage>
        <taxon>Bacteria</taxon>
        <taxon>Bacillati</taxon>
        <taxon>Actinomycetota</taxon>
        <taxon>Actinomycetes</taxon>
        <taxon>Kitasatosporales</taxon>
        <taxon>Streptomycetaceae</taxon>
        <taxon>Streptomyces</taxon>
        <taxon>Streptomyces violaceusniger group</taxon>
    </lineage>
</organism>
<gene>
    <name evidence="1" type="ORF">SSOG_06766</name>
</gene>
<dbReference type="AlphaFoldDB" id="D9WC04"/>
<evidence type="ECO:0000313" key="2">
    <source>
        <dbReference type="Proteomes" id="UP000003963"/>
    </source>
</evidence>
<dbReference type="STRING" id="457427.SSOG_06766"/>
<accession>D9WC04</accession>
<dbReference type="HOGENOM" id="CLU_142904_1_0_11"/>
<protein>
    <submittedName>
        <fullName evidence="1">Uncharacterized protein</fullName>
    </submittedName>
</protein>
<dbReference type="Proteomes" id="UP000003963">
    <property type="component" value="Unassembled WGS sequence"/>
</dbReference>
<proteinExistence type="predicted"/>
<sequence>MEQRMQAALRVEISAEADDGDLAIHDLYRWLRQDTDVRAHADLNMIPSPSCGKLEIIDLVVSQGLGALNLGLSYAAWRAARPTAPAVVISANGRSITVRGECDAETVRRFVEAMESASAPSPAPAADADSA</sequence>
<evidence type="ECO:0000313" key="1">
    <source>
        <dbReference type="EMBL" id="EFL27052.1"/>
    </source>
</evidence>
<name>D9WC04_9ACTN</name>
<dbReference type="Pfam" id="PF19953">
    <property type="entry name" value="EACC1"/>
    <property type="match status" value="1"/>
</dbReference>